<protein>
    <submittedName>
        <fullName evidence="2">Transmembrane protein, putative</fullName>
    </submittedName>
</protein>
<dbReference type="KEGG" id="tet:TTHERM_00396970"/>
<accession>Q232V5</accession>
<dbReference type="EMBL" id="GG662770">
    <property type="protein sequence ID" value="EAR91725.2"/>
    <property type="molecule type" value="Genomic_DNA"/>
</dbReference>
<keyword evidence="1 2" id="KW-0812">Transmembrane</keyword>
<dbReference type="HOGENOM" id="CLU_358470_0_0_1"/>
<feature type="transmembrane region" description="Helical" evidence="1">
    <location>
        <begin position="51"/>
        <end position="71"/>
    </location>
</feature>
<keyword evidence="3" id="KW-1185">Reference proteome</keyword>
<evidence type="ECO:0000256" key="1">
    <source>
        <dbReference type="SAM" id="Phobius"/>
    </source>
</evidence>
<dbReference type="RefSeq" id="XP_001011970.2">
    <property type="nucleotide sequence ID" value="XM_001011970.2"/>
</dbReference>
<proteinExistence type="predicted"/>
<gene>
    <name evidence="2" type="ORF">TTHERM_00396970</name>
</gene>
<feature type="transmembrane region" description="Helical" evidence="1">
    <location>
        <begin position="217"/>
        <end position="238"/>
    </location>
</feature>
<feature type="transmembrane region" description="Helical" evidence="1">
    <location>
        <begin position="121"/>
        <end position="141"/>
    </location>
</feature>
<name>Q232V5_TETTS</name>
<dbReference type="InParanoid" id="Q232V5"/>
<dbReference type="Proteomes" id="UP000009168">
    <property type="component" value="Unassembled WGS sequence"/>
</dbReference>
<evidence type="ECO:0000313" key="3">
    <source>
        <dbReference type="Proteomes" id="UP000009168"/>
    </source>
</evidence>
<evidence type="ECO:0000313" key="2">
    <source>
        <dbReference type="EMBL" id="EAR91725.2"/>
    </source>
</evidence>
<reference evidence="3" key="1">
    <citation type="journal article" date="2006" name="PLoS Biol.">
        <title>Macronuclear genome sequence of the ciliate Tetrahymena thermophila, a model eukaryote.</title>
        <authorList>
            <person name="Eisen J.A."/>
            <person name="Coyne R.S."/>
            <person name="Wu M."/>
            <person name="Wu D."/>
            <person name="Thiagarajan M."/>
            <person name="Wortman J.R."/>
            <person name="Badger J.H."/>
            <person name="Ren Q."/>
            <person name="Amedeo P."/>
            <person name="Jones K.M."/>
            <person name="Tallon L.J."/>
            <person name="Delcher A.L."/>
            <person name="Salzberg S.L."/>
            <person name="Silva J.C."/>
            <person name="Haas B.J."/>
            <person name="Majoros W.H."/>
            <person name="Farzad M."/>
            <person name="Carlton J.M."/>
            <person name="Smith R.K. Jr."/>
            <person name="Garg J."/>
            <person name="Pearlman R.E."/>
            <person name="Karrer K.M."/>
            <person name="Sun L."/>
            <person name="Manning G."/>
            <person name="Elde N.C."/>
            <person name="Turkewitz A.P."/>
            <person name="Asai D.J."/>
            <person name="Wilkes D.E."/>
            <person name="Wang Y."/>
            <person name="Cai H."/>
            <person name="Collins K."/>
            <person name="Stewart B.A."/>
            <person name="Lee S.R."/>
            <person name="Wilamowska K."/>
            <person name="Weinberg Z."/>
            <person name="Ruzzo W.L."/>
            <person name="Wloga D."/>
            <person name="Gaertig J."/>
            <person name="Frankel J."/>
            <person name="Tsao C.-C."/>
            <person name="Gorovsky M.A."/>
            <person name="Keeling P.J."/>
            <person name="Waller R.F."/>
            <person name="Patron N.J."/>
            <person name="Cherry J.M."/>
            <person name="Stover N.A."/>
            <person name="Krieger C.J."/>
            <person name="del Toro C."/>
            <person name="Ryder H.F."/>
            <person name="Williamson S.C."/>
            <person name="Barbeau R.A."/>
            <person name="Hamilton E.P."/>
            <person name="Orias E."/>
        </authorList>
    </citation>
    <scope>NUCLEOTIDE SEQUENCE [LARGE SCALE GENOMIC DNA]</scope>
    <source>
        <strain evidence="3">SB210</strain>
    </source>
</reference>
<sequence>MKRRAPSISNVANLNQYSNQILSFIEMFFYVFSTVTIVITMVDLLQQNNKYLYYGVTIFVLYMLQGFYGFINQDLDKIHSPKFSLFLKLFFLEHFSLIYTRRNSLNNQISNEIYSSATSSSFFQGRILSVVCIYLLSFYGLQSNNLDIIYQLSIAATSLNVGLYNPQFFMREDTCPEDLFHYTIEVYSRSAFYSVLFLVQKDDGDYHYQTTQTIIDFFITFLIIGFSITVLQLLYNLIIKRLPVLDSFVGSGHLFINCIYLRYPSNIAVQKHKLLFMKNSSYVINPQIVVLSALHRLAECFGFFYMYYKYLDLSPNQSSAINTQIRISQVSSAIYTYILSFQILYVIVAACTNLRDSADINETTIINGAATTSKSPEQTKNNGLTTRCQQISINNKDNSNDNTLVPIYENDRTDKGTKETQRVITQFNNNSNNVTNNTEKIPKIKNNQKKLSMFGQISVQGNSPTSTDNGTFIFQQDFEENQGFQALKIFSPIITKKVNFSLQQIS</sequence>
<feature type="transmembrane region" description="Helical" evidence="1">
    <location>
        <begin position="21"/>
        <end position="45"/>
    </location>
</feature>
<keyword evidence="1" id="KW-0472">Membrane</keyword>
<feature type="transmembrane region" description="Helical" evidence="1">
    <location>
        <begin position="83"/>
        <end position="101"/>
    </location>
</feature>
<dbReference type="AlphaFoldDB" id="Q232V5"/>
<keyword evidence="1" id="KW-1133">Transmembrane helix</keyword>
<dbReference type="GeneID" id="7829694"/>
<organism evidence="2 3">
    <name type="scientific">Tetrahymena thermophila (strain SB210)</name>
    <dbReference type="NCBI Taxonomy" id="312017"/>
    <lineage>
        <taxon>Eukaryota</taxon>
        <taxon>Sar</taxon>
        <taxon>Alveolata</taxon>
        <taxon>Ciliophora</taxon>
        <taxon>Intramacronucleata</taxon>
        <taxon>Oligohymenophorea</taxon>
        <taxon>Hymenostomatida</taxon>
        <taxon>Tetrahymenina</taxon>
        <taxon>Tetrahymenidae</taxon>
        <taxon>Tetrahymena</taxon>
    </lineage>
</organism>